<comment type="caution">
    <text evidence="1">The sequence shown here is derived from an EMBL/GenBank/DDBJ whole genome shotgun (WGS) entry which is preliminary data.</text>
</comment>
<dbReference type="InterPro" id="IPR021283">
    <property type="entry name" value="Phage_Wedge1"/>
</dbReference>
<dbReference type="EMBL" id="CBLY010000008">
    <property type="protein sequence ID" value="CDG32711.1"/>
    <property type="molecule type" value="Genomic_DNA"/>
</dbReference>
<gene>
    <name evidence="2" type="ORF">ASQ42_01895</name>
    <name evidence="1" type="ORF">SACS_1850</name>
</gene>
<name>A0A7U7G3Y9_9PROT</name>
<reference evidence="1 3" key="2">
    <citation type="journal article" date="2014" name="PLoS ONE">
        <title>Evolution of mitochondria reconstructed from the energy metabolism of living bacteria.</title>
        <authorList>
            <person name="Degli Esposti M."/>
            <person name="Chouaia B."/>
            <person name="Comandatore F."/>
            <person name="Crotti E."/>
            <person name="Sassera D."/>
            <person name="Lievens P.M."/>
            <person name="Daffonchio D."/>
            <person name="Bandi C."/>
        </authorList>
    </citation>
    <scope>NUCLEOTIDE SEQUENCE [LARGE SCALE GENOMIC DNA]</scope>
    <source>
        <strain evidence="1">AM168</strain>
        <strain evidence="3">AM169</strain>
    </source>
</reference>
<proteinExistence type="predicted"/>
<organism evidence="1 3">
    <name type="scientific">Parasaccharibacter apium</name>
    <dbReference type="NCBI Taxonomy" id="1510841"/>
    <lineage>
        <taxon>Bacteria</taxon>
        <taxon>Pseudomonadati</taxon>
        <taxon>Pseudomonadota</taxon>
        <taxon>Alphaproteobacteria</taxon>
        <taxon>Acetobacterales</taxon>
        <taxon>Acetobacteraceae</taxon>
        <taxon>Parasaccharibacter</taxon>
    </lineage>
</organism>
<dbReference type="Proteomes" id="UP000027590">
    <property type="component" value="Unassembled WGS sequence"/>
</dbReference>
<reference evidence="2 4" key="3">
    <citation type="submission" date="2018-02" db="EMBL/GenBank/DDBJ databases">
        <title>Draft genome sequences of four Parasaccharibacter apium strains isolated from honey bees.</title>
        <authorList>
            <person name="Corby-Harris V.L."/>
            <person name="Anderson K.E."/>
        </authorList>
    </citation>
    <scope>NUCLEOTIDE SEQUENCE [LARGE SCALE GENOMIC DNA]</scope>
    <source>
        <strain evidence="2 4">B8</strain>
    </source>
</reference>
<dbReference type="EMBL" id="LMYI01000002">
    <property type="protein sequence ID" value="POS64867.1"/>
    <property type="molecule type" value="Genomic_DNA"/>
</dbReference>
<evidence type="ECO:0000313" key="1">
    <source>
        <dbReference type="EMBL" id="CDG32711.1"/>
    </source>
</evidence>
<evidence type="ECO:0000313" key="4">
    <source>
        <dbReference type="Proteomes" id="UP000237218"/>
    </source>
</evidence>
<sequence length="198" mass="21886">MIDIRETILAQYANSPALTGILERFNAAVDPQRSIETFLHDVWNPATAKGWGLDVWGRIVGVGRVLRIDTTGYWGFAQGYPTSRTFGEGIWYSGRGATANYRLTDENYRQLILAKAAANISAGSIADINRILMILFGNRGNCYLADTSDHTMMLVFSFRPTAIDVSIIASGVLPRPSGVQYRYTFIPPAKNDFGNDIL</sequence>
<dbReference type="OrthoDB" id="8158189at2"/>
<dbReference type="Proteomes" id="UP000237218">
    <property type="component" value="Unassembled WGS sequence"/>
</dbReference>
<dbReference type="Pfam" id="PF11041">
    <property type="entry name" value="Phage_Wedge1"/>
    <property type="match status" value="1"/>
</dbReference>
<evidence type="ECO:0000313" key="3">
    <source>
        <dbReference type="Proteomes" id="UP000027590"/>
    </source>
</evidence>
<keyword evidence="4" id="KW-1185">Reference proteome</keyword>
<accession>A0A7U7G3Y9</accession>
<dbReference type="AlphaFoldDB" id="A0A7U7G3Y9"/>
<dbReference type="RefSeq" id="WP_052349248.1">
    <property type="nucleotide sequence ID" value="NZ_CBLY010000008.1"/>
</dbReference>
<reference evidence="1 3" key="1">
    <citation type="journal article" date="2014" name="Genome Biol. Evol.">
        <title>Acetic acid bacteria genomes reveal functional traits for adaptation to life in insect guts.</title>
        <authorList>
            <person name="Chouaia B."/>
            <person name="Gaiarsa S."/>
            <person name="Crotti E."/>
            <person name="Comandatore F."/>
            <person name="Degli Esposti M."/>
            <person name="Ricci I."/>
            <person name="Alma A."/>
            <person name="Favia G."/>
            <person name="Bandi C."/>
            <person name="Daffonchio D."/>
        </authorList>
    </citation>
    <scope>NUCLEOTIDE SEQUENCE [LARGE SCALE GENOMIC DNA]</scope>
    <source>
        <strain evidence="1">AM168</strain>
        <strain evidence="3">AM169</strain>
    </source>
</reference>
<evidence type="ECO:0000313" key="2">
    <source>
        <dbReference type="EMBL" id="POS64867.1"/>
    </source>
</evidence>
<protein>
    <submittedName>
        <fullName evidence="2">DUF2612 domain-containing protein</fullName>
    </submittedName>
    <submittedName>
        <fullName evidence="1">Mobile element protein</fullName>
    </submittedName>
</protein>